<dbReference type="InterPro" id="IPR000462">
    <property type="entry name" value="CDP-OH_P_trans"/>
</dbReference>
<feature type="transmembrane region" description="Helical" evidence="6">
    <location>
        <begin position="382"/>
        <end position="404"/>
    </location>
</feature>
<dbReference type="PANTHER" id="PTHR10414">
    <property type="entry name" value="ETHANOLAMINEPHOSPHOTRANSFERASE"/>
    <property type="match status" value="1"/>
</dbReference>
<evidence type="ECO:0008006" key="8">
    <source>
        <dbReference type="Google" id="ProtNLM"/>
    </source>
</evidence>
<feature type="transmembrane region" description="Helical" evidence="6">
    <location>
        <begin position="243"/>
        <end position="264"/>
    </location>
</feature>
<dbReference type="GO" id="GO:0008654">
    <property type="term" value="P:phospholipid biosynthetic process"/>
    <property type="evidence" value="ECO:0007669"/>
    <property type="project" value="InterPro"/>
</dbReference>
<dbReference type="InterPro" id="IPR014472">
    <property type="entry name" value="CHOPT"/>
</dbReference>
<evidence type="ECO:0000256" key="3">
    <source>
        <dbReference type="ARBA" id="ARBA00022679"/>
    </source>
</evidence>
<feature type="transmembrane region" description="Helical" evidence="6">
    <location>
        <begin position="276"/>
        <end position="297"/>
    </location>
</feature>
<keyword evidence="6" id="KW-1133">Transmembrane helix</keyword>
<protein>
    <recommendedName>
        <fullName evidence="8">CDP-alcohol phosphatidyltransferase</fullName>
    </recommendedName>
</protein>
<organism evidence="7">
    <name type="scientific">Palpitomonas bilix</name>
    <dbReference type="NCBI Taxonomy" id="652834"/>
    <lineage>
        <taxon>Eukaryota</taxon>
        <taxon>Eukaryota incertae sedis</taxon>
    </lineage>
</organism>
<keyword evidence="6" id="KW-0812">Transmembrane</keyword>
<dbReference type="Gene3D" id="1.20.120.1760">
    <property type="match status" value="1"/>
</dbReference>
<feature type="transmembrane region" description="Helical" evidence="6">
    <location>
        <begin position="317"/>
        <end position="338"/>
    </location>
</feature>
<reference evidence="7" key="1">
    <citation type="submission" date="2021-01" db="EMBL/GenBank/DDBJ databases">
        <authorList>
            <person name="Corre E."/>
            <person name="Pelletier E."/>
            <person name="Niang G."/>
            <person name="Scheremetjew M."/>
            <person name="Finn R."/>
            <person name="Kale V."/>
            <person name="Holt S."/>
            <person name="Cochrane G."/>
            <person name="Meng A."/>
            <person name="Brown T."/>
            <person name="Cohen L."/>
        </authorList>
    </citation>
    <scope>NUCLEOTIDE SEQUENCE</scope>
    <source>
        <strain evidence="7">NIES-2562</strain>
    </source>
</reference>
<proteinExistence type="inferred from homology"/>
<evidence type="ECO:0000256" key="6">
    <source>
        <dbReference type="SAM" id="Phobius"/>
    </source>
</evidence>
<evidence type="ECO:0000256" key="5">
    <source>
        <dbReference type="RuleBase" id="RU003750"/>
    </source>
</evidence>
<evidence type="ECO:0000313" key="7">
    <source>
        <dbReference type="EMBL" id="CAE0247222.1"/>
    </source>
</evidence>
<accession>A0A7S3D617</accession>
<feature type="transmembrane region" description="Helical" evidence="6">
    <location>
        <begin position="47"/>
        <end position="65"/>
    </location>
</feature>
<evidence type="ECO:0000256" key="4">
    <source>
        <dbReference type="ARBA" id="ARBA00023136"/>
    </source>
</evidence>
<dbReference type="AlphaFoldDB" id="A0A7S3D617"/>
<feature type="transmembrane region" description="Helical" evidence="6">
    <location>
        <begin position="77"/>
        <end position="95"/>
    </location>
</feature>
<dbReference type="GO" id="GO:0016020">
    <property type="term" value="C:membrane"/>
    <property type="evidence" value="ECO:0007669"/>
    <property type="project" value="UniProtKB-SubCell"/>
</dbReference>
<dbReference type="EMBL" id="HBIB01014609">
    <property type="protein sequence ID" value="CAE0247222.1"/>
    <property type="molecule type" value="Transcribed_RNA"/>
</dbReference>
<feature type="transmembrane region" description="Helical" evidence="6">
    <location>
        <begin position="350"/>
        <end position="370"/>
    </location>
</feature>
<dbReference type="PIRSF" id="PIRSF015665">
    <property type="entry name" value="CHOPT"/>
    <property type="match status" value="1"/>
</dbReference>
<dbReference type="GO" id="GO:0016780">
    <property type="term" value="F:phosphotransferase activity, for other substituted phosphate groups"/>
    <property type="evidence" value="ECO:0007669"/>
    <property type="project" value="InterPro"/>
</dbReference>
<evidence type="ECO:0000256" key="2">
    <source>
        <dbReference type="ARBA" id="ARBA00010441"/>
    </source>
</evidence>
<comment type="subcellular location">
    <subcellularLocation>
        <location evidence="1">Membrane</location>
    </subcellularLocation>
</comment>
<dbReference type="PANTHER" id="PTHR10414:SF37">
    <property type="entry name" value="BB IN A BOXCAR, ISOFORM C"/>
    <property type="match status" value="1"/>
</dbReference>
<evidence type="ECO:0000256" key="1">
    <source>
        <dbReference type="ARBA" id="ARBA00004370"/>
    </source>
</evidence>
<comment type="similarity">
    <text evidence="2 5">Belongs to the CDP-alcohol phosphatidyltransferase class-I family.</text>
</comment>
<keyword evidence="3 5" id="KW-0808">Transferase</keyword>
<dbReference type="InterPro" id="IPR048254">
    <property type="entry name" value="CDP_ALCOHOL_P_TRANSF_CS"/>
</dbReference>
<keyword evidence="4 6" id="KW-0472">Membrane</keyword>
<dbReference type="Pfam" id="PF01066">
    <property type="entry name" value="CDP-OH_P_transf"/>
    <property type="match status" value="1"/>
</dbReference>
<dbReference type="InterPro" id="IPR043130">
    <property type="entry name" value="CDP-OH_PTrfase_TM_dom"/>
</dbReference>
<dbReference type="PROSITE" id="PS00379">
    <property type="entry name" value="CDP_ALCOHOL_P_TRANSF"/>
    <property type="match status" value="1"/>
</dbReference>
<name>A0A7S3D617_9EUKA</name>
<gene>
    <name evidence="7" type="ORF">PBIL07802_LOCUS9412</name>
</gene>
<sequence>MFTAEQKRVLSEYKYSGPAGSFLFRNVFNPFYRYIAEFVPLCIHPNMLTLGGLGWVLASFCIIFFYSPNLAGEAPDWVYWAAGTFFLIYVILDNIDGKQARRTKTSSPLGEVLDHGVDAMVSLFGPVMFCDAMGAPHMILPGLLFIQANFYLSSWEHAMTGVMSWGNEFLSVDEALLMDVVILYGRAYAGRDGVRQLIDLASFSPISSLLSLCPDGWARVEEVFTMMGVPFVFKQGGIPVGDALIFVGICATVFTSTGTIIGGFRGKKSVWEGVKLSTPLVLYLFSLWHVPSLLVDITYGEEAGVGGERIAIMSNVFTSPFIAFAFALLFGFTLNRFIMSRIIGMKYPSLGDLLSSSFPLLLSLFLRYLFHMGVVHTSLVVFTINTALILTSVLLYFVFAHFIFGGFEDATGKKALVFLPVPPPSPTSSSLNEGKAKAE</sequence>